<dbReference type="InterPro" id="IPR035595">
    <property type="entry name" value="UDP_glycos_trans_CS"/>
</dbReference>
<dbReference type="KEGG" id="alim:106523143"/>
<evidence type="ECO:0000256" key="4">
    <source>
        <dbReference type="ARBA" id="ARBA00022679"/>
    </source>
</evidence>
<dbReference type="PANTHER" id="PTHR48043:SF161">
    <property type="entry name" value="UDP GLUCURONOSYLTRANSFERASE FAMILY 1 MEMBER A1"/>
    <property type="match status" value="1"/>
</dbReference>
<dbReference type="InterPro" id="IPR050271">
    <property type="entry name" value="UDP-glycosyltransferase"/>
</dbReference>
<dbReference type="EC" id="2.4.1.17" evidence="11"/>
<evidence type="ECO:0000256" key="7">
    <source>
        <dbReference type="ARBA" id="ARBA00022989"/>
    </source>
</evidence>
<dbReference type="GeneID" id="106523143"/>
<accession>A0A2I4BW24</accession>
<dbReference type="Proteomes" id="UP000192220">
    <property type="component" value="Unplaced"/>
</dbReference>
<dbReference type="CDD" id="cd03784">
    <property type="entry name" value="GT1_Gtf-like"/>
    <property type="match status" value="1"/>
</dbReference>
<keyword evidence="4 10" id="KW-0808">Transferase</keyword>
<comment type="similarity">
    <text evidence="2 10">Belongs to the UDP-glycosyltransferase family.</text>
</comment>
<dbReference type="PROSITE" id="PS00375">
    <property type="entry name" value="UDPGT"/>
    <property type="match status" value="1"/>
</dbReference>
<evidence type="ECO:0000256" key="9">
    <source>
        <dbReference type="ARBA" id="ARBA00023180"/>
    </source>
</evidence>
<dbReference type="PANTHER" id="PTHR48043">
    <property type="entry name" value="EG:EG0003.4 PROTEIN-RELATED"/>
    <property type="match status" value="1"/>
</dbReference>
<keyword evidence="8 11" id="KW-0472">Membrane</keyword>
<dbReference type="AlphaFoldDB" id="A0A2I4BW24"/>
<reference evidence="13" key="1">
    <citation type="submission" date="2025-08" db="UniProtKB">
        <authorList>
            <consortium name="RefSeq"/>
        </authorList>
    </citation>
    <scope>IDENTIFICATION</scope>
    <source>
        <strain evidence="13">Quisiro</strain>
        <tissue evidence="13">Liver</tissue>
    </source>
</reference>
<feature type="signal peptide" evidence="11">
    <location>
        <begin position="1"/>
        <end position="26"/>
    </location>
</feature>
<feature type="chain" id="PRO_5013984128" description="UDP-glucuronosyltransferase" evidence="11">
    <location>
        <begin position="27"/>
        <end position="525"/>
    </location>
</feature>
<dbReference type="RefSeq" id="XP_013871924.1">
    <property type="nucleotide sequence ID" value="XM_014016470.1"/>
</dbReference>
<keyword evidence="7 11" id="KW-1133">Transmembrane helix</keyword>
<keyword evidence="3 10" id="KW-0328">Glycosyltransferase</keyword>
<keyword evidence="9" id="KW-0325">Glycoprotein</keyword>
<dbReference type="InterPro" id="IPR002213">
    <property type="entry name" value="UDP_glucos_trans"/>
</dbReference>
<evidence type="ECO:0000256" key="1">
    <source>
        <dbReference type="ARBA" id="ARBA00004389"/>
    </source>
</evidence>
<evidence type="ECO:0000256" key="2">
    <source>
        <dbReference type="ARBA" id="ARBA00009995"/>
    </source>
</evidence>
<comment type="catalytic activity">
    <reaction evidence="11">
        <text>glucuronate acceptor + UDP-alpha-D-glucuronate = acceptor beta-D-glucuronoside + UDP + H(+)</text>
        <dbReference type="Rhea" id="RHEA:21032"/>
        <dbReference type="ChEBI" id="CHEBI:15378"/>
        <dbReference type="ChEBI" id="CHEBI:58052"/>
        <dbReference type="ChEBI" id="CHEBI:58223"/>
        <dbReference type="ChEBI" id="CHEBI:132367"/>
        <dbReference type="ChEBI" id="CHEBI:132368"/>
        <dbReference type="EC" id="2.4.1.17"/>
    </reaction>
</comment>
<keyword evidence="11" id="KW-0732">Signal</keyword>
<evidence type="ECO:0000256" key="3">
    <source>
        <dbReference type="ARBA" id="ARBA00022676"/>
    </source>
</evidence>
<dbReference type="Gene3D" id="3.40.50.2000">
    <property type="entry name" value="Glycogen Phosphorylase B"/>
    <property type="match status" value="2"/>
</dbReference>
<name>A0A2I4BW24_AUSLI</name>
<dbReference type="Pfam" id="PF00201">
    <property type="entry name" value="UDPGT"/>
    <property type="match status" value="1"/>
</dbReference>
<keyword evidence="6" id="KW-0256">Endoplasmic reticulum</keyword>
<dbReference type="GO" id="GO:0015020">
    <property type="term" value="F:glucuronosyltransferase activity"/>
    <property type="evidence" value="ECO:0007669"/>
    <property type="project" value="UniProtKB-EC"/>
</dbReference>
<evidence type="ECO:0000256" key="8">
    <source>
        <dbReference type="ARBA" id="ARBA00023136"/>
    </source>
</evidence>
<evidence type="ECO:0000313" key="13">
    <source>
        <dbReference type="RefSeq" id="XP_013871924.1"/>
    </source>
</evidence>
<evidence type="ECO:0000256" key="6">
    <source>
        <dbReference type="ARBA" id="ARBA00022824"/>
    </source>
</evidence>
<evidence type="ECO:0000256" key="5">
    <source>
        <dbReference type="ARBA" id="ARBA00022692"/>
    </source>
</evidence>
<proteinExistence type="inferred from homology"/>
<organism evidence="12 13">
    <name type="scientific">Austrofundulus limnaeus</name>
    <name type="common">Annual killifish</name>
    <dbReference type="NCBI Taxonomy" id="52670"/>
    <lineage>
        <taxon>Eukaryota</taxon>
        <taxon>Metazoa</taxon>
        <taxon>Chordata</taxon>
        <taxon>Craniata</taxon>
        <taxon>Vertebrata</taxon>
        <taxon>Euteleostomi</taxon>
        <taxon>Actinopterygii</taxon>
        <taxon>Neopterygii</taxon>
        <taxon>Teleostei</taxon>
        <taxon>Neoteleostei</taxon>
        <taxon>Acanthomorphata</taxon>
        <taxon>Ovalentaria</taxon>
        <taxon>Atherinomorphae</taxon>
        <taxon>Cyprinodontiformes</taxon>
        <taxon>Rivulidae</taxon>
        <taxon>Austrofundulus</taxon>
    </lineage>
</organism>
<gene>
    <name evidence="13" type="primary">LOC106523143</name>
</gene>
<evidence type="ECO:0000256" key="10">
    <source>
        <dbReference type="RuleBase" id="RU003718"/>
    </source>
</evidence>
<feature type="transmembrane region" description="Helical" evidence="11">
    <location>
        <begin position="483"/>
        <end position="504"/>
    </location>
</feature>
<keyword evidence="5 11" id="KW-0812">Transmembrane</keyword>
<dbReference type="GO" id="GO:0005789">
    <property type="term" value="C:endoplasmic reticulum membrane"/>
    <property type="evidence" value="ECO:0007669"/>
    <property type="project" value="UniProtKB-SubCell"/>
</dbReference>
<sequence>MRGRVWFPTAGLLVWLCCLNAGSVQAGKVVALPVDGSHWLSMKILVKELTRRGHEVTVLVPESSLLIKGSDSYKTEIYPVPYTQAELDSILNSFREGVFEKHPGIMDLFANVDRLVNFTSIQVTACESLLDNEPLMRQLKNEGFDILLTDPFLPCGSVLAKILSIPAVYFLRGLPCELDVKANQCPSPPSYVPKFFSGNTDRMDFPQRVNNMLMFSLESYLCTVLYKPFDGLTGRLFDMTYKELISEGAIWLLRHDFTFEWPKPLMPNMILIGGINCAKKAPLPADLKEFVEGSGDDGFIVFTLGSYVASMPEEKAKMFLDAFRQIPQRVVWRYTGVLPKDIPKNVRILKWLPQNDLLAHPNAKVFMTHGGTHGIYEGICNAVPMLMFPLFGDQRDNVHRMVARGVAEEMSIFEVTTEKLVAALSRMIQDKSYKERVVELSQIHLDRPVEPLDLAVFWTEFVIRHKGAPHLRVAAHDLNWVQYHSLDVVGFLLTVLVVTLWVMLKSCQFCTRKFCGKKTTKKKSE</sequence>
<dbReference type="STRING" id="52670.A0A2I4BW24"/>
<comment type="subcellular location">
    <subcellularLocation>
        <location evidence="1">Endoplasmic reticulum membrane</location>
        <topology evidence="1">Single-pass membrane protein</topology>
    </subcellularLocation>
    <subcellularLocation>
        <location evidence="11">Membrane</location>
        <topology evidence="11">Single-pass membrane protein</topology>
    </subcellularLocation>
</comment>
<dbReference type="InParanoid" id="A0A2I4BW24"/>
<dbReference type="SUPFAM" id="SSF53756">
    <property type="entry name" value="UDP-Glycosyltransferase/glycogen phosphorylase"/>
    <property type="match status" value="1"/>
</dbReference>
<dbReference type="FunCoup" id="A0A2I4BW24">
    <property type="interactions" value="214"/>
</dbReference>
<dbReference type="FunFam" id="3.40.50.2000:FF:000021">
    <property type="entry name" value="UDP-glucuronosyltransferase"/>
    <property type="match status" value="1"/>
</dbReference>
<protein>
    <recommendedName>
        <fullName evidence="11">UDP-glucuronosyltransferase</fullName>
        <ecNumber evidence="11">2.4.1.17</ecNumber>
    </recommendedName>
</protein>
<evidence type="ECO:0000313" key="12">
    <source>
        <dbReference type="Proteomes" id="UP000192220"/>
    </source>
</evidence>
<keyword evidence="12" id="KW-1185">Reference proteome</keyword>
<evidence type="ECO:0000256" key="11">
    <source>
        <dbReference type="RuleBase" id="RU362059"/>
    </source>
</evidence>
<dbReference type="OrthoDB" id="5835829at2759"/>
<dbReference type="FunFam" id="3.40.50.2000:FF:000176">
    <property type="entry name" value="UDP glucuronosyltransferase 1 family, polypeptide A7"/>
    <property type="match status" value="1"/>
</dbReference>